<organism evidence="2 3">
    <name type="scientific">Clostridium acetobutylicum (strain ATCC 824 / DSM 792 / JCM 1419 / IAM 19013 / LMG 5710 / NBRC 13948 / NRRL B-527 / VKM B-1787 / 2291 / W)</name>
    <dbReference type="NCBI Taxonomy" id="272562"/>
    <lineage>
        <taxon>Bacteria</taxon>
        <taxon>Bacillati</taxon>
        <taxon>Bacillota</taxon>
        <taxon>Clostridia</taxon>
        <taxon>Eubacteriales</taxon>
        <taxon>Clostridiaceae</taxon>
        <taxon>Clostridium</taxon>
    </lineage>
</organism>
<dbReference type="InterPro" id="IPR050248">
    <property type="entry name" value="Polysacc_deacetylase_ArnD"/>
</dbReference>
<name>Q97GH1_CLOAB</name>
<dbReference type="eggNOG" id="COG0726">
    <property type="taxonomic scope" value="Bacteria"/>
</dbReference>
<dbReference type="Gene3D" id="3.20.20.370">
    <property type="entry name" value="Glycoside hydrolase/deacetylase"/>
    <property type="match status" value="1"/>
</dbReference>
<dbReference type="HOGENOM" id="CLU_021264_6_2_9"/>
<dbReference type="PANTHER" id="PTHR10587">
    <property type="entry name" value="GLYCOSYL TRANSFERASE-RELATED"/>
    <property type="match status" value="1"/>
</dbReference>
<dbReference type="STRING" id="272562.CA_C2396"/>
<dbReference type="OrthoDB" id="258610at2"/>
<keyword evidence="2" id="KW-0326">Glycosidase</keyword>
<keyword evidence="2" id="KW-0378">Hydrolase</keyword>
<dbReference type="GO" id="GO:0016798">
    <property type="term" value="F:hydrolase activity, acting on glycosyl bonds"/>
    <property type="evidence" value="ECO:0007669"/>
    <property type="project" value="UniProtKB-KW"/>
</dbReference>
<evidence type="ECO:0000313" key="3">
    <source>
        <dbReference type="Proteomes" id="UP000000814"/>
    </source>
</evidence>
<keyword evidence="3" id="KW-1185">Reference proteome</keyword>
<feature type="domain" description="NodB homology" evidence="1">
    <location>
        <begin position="90"/>
        <end position="277"/>
    </location>
</feature>
<keyword evidence="2" id="KW-0858">Xylan degradation</keyword>
<dbReference type="Proteomes" id="UP000000814">
    <property type="component" value="Chromosome"/>
</dbReference>
<reference evidence="2 3" key="1">
    <citation type="journal article" date="2001" name="J. Bacteriol.">
        <title>Genome sequence and comparative analysis of the solvent-producing bacterium Clostridium acetobutylicum.</title>
        <authorList>
            <person name="Nolling J."/>
            <person name="Breton G."/>
            <person name="Omelchenko M.V."/>
            <person name="Makarova K.S."/>
            <person name="Zeng Q."/>
            <person name="Gibson R."/>
            <person name="Lee H.M."/>
            <person name="Dubois J."/>
            <person name="Qiu D."/>
            <person name="Hitti J."/>
            <person name="Wolf Y.I."/>
            <person name="Tatusov R.L."/>
            <person name="Sabathe F."/>
            <person name="Doucette-Stamm L."/>
            <person name="Soucaille P."/>
            <person name="Daly M.J."/>
            <person name="Bennett G.N."/>
            <person name="Koonin E.V."/>
            <person name="Smith D.R."/>
        </authorList>
    </citation>
    <scope>NUCLEOTIDE SEQUENCE [LARGE SCALE GENOMIC DNA]</scope>
    <source>
        <strain evidence="3">ATCC 824 / DSM 792 / JCM 1419 / LMG 5710 / VKM B-1787</strain>
    </source>
</reference>
<gene>
    <name evidence="2" type="ordered locus">CA_C2396</name>
</gene>
<dbReference type="EMBL" id="AE001437">
    <property type="protein sequence ID" value="AAK80351.1"/>
    <property type="molecule type" value="Genomic_DNA"/>
</dbReference>
<evidence type="ECO:0000313" key="2">
    <source>
        <dbReference type="EMBL" id="AAK80351.1"/>
    </source>
</evidence>
<dbReference type="GO" id="GO:0016810">
    <property type="term" value="F:hydrolase activity, acting on carbon-nitrogen (but not peptide) bonds"/>
    <property type="evidence" value="ECO:0007669"/>
    <property type="project" value="InterPro"/>
</dbReference>
<dbReference type="Pfam" id="PF01522">
    <property type="entry name" value="Polysacc_deac_1"/>
    <property type="match status" value="1"/>
</dbReference>
<dbReference type="PATRIC" id="fig|272562.8.peg.2593"/>
<dbReference type="PIR" id="D97195">
    <property type="entry name" value="D97195"/>
</dbReference>
<dbReference type="CDD" id="cd10944">
    <property type="entry name" value="CE4_SmPgdA_like"/>
    <property type="match status" value="1"/>
</dbReference>
<proteinExistence type="predicted"/>
<dbReference type="KEGG" id="cac:CA_C2396"/>
<protein>
    <submittedName>
        <fullName evidence="2">Predicted xylanase/chitin deacetylase</fullName>
    </submittedName>
</protein>
<keyword evidence="2" id="KW-0119">Carbohydrate metabolism</keyword>
<dbReference type="PROSITE" id="PS51677">
    <property type="entry name" value="NODB"/>
    <property type="match status" value="1"/>
</dbReference>
<dbReference type="SUPFAM" id="SSF88713">
    <property type="entry name" value="Glycoside hydrolase/deacetylase"/>
    <property type="match status" value="1"/>
</dbReference>
<dbReference type="InterPro" id="IPR002509">
    <property type="entry name" value="NODB_dom"/>
</dbReference>
<sequence length="280" mass="31403">MIRNKRKLMKKRAVFVCSIALIVILGTCIIQRNYNKKNVVRANRVIKNTKKNIVKKANIKDNSNLYDCNIDANAPGAVYPWSMEKGSPKKIAYLTFDDGPSINTAKILNILNENNIHATFFLIGKNAEEYPSLAKLEVTDGETVANHTYSHVLNYKEQPKQFVEDINRCDLILKGILGDKYIPKFVRFPGGSFGNKLQPFKDAVAGEGYRYLDWNALNGDAERPNVPVDQLIDNVKKTVEGKKVVVILMHDAGAKTTTVQALPQIIQYLKSQGFSFGKLV</sequence>
<keyword evidence="2" id="KW-0624">Polysaccharide degradation</keyword>
<dbReference type="RefSeq" id="WP_010965692.1">
    <property type="nucleotide sequence ID" value="NC_003030.1"/>
</dbReference>
<evidence type="ECO:0000259" key="1">
    <source>
        <dbReference type="PROSITE" id="PS51677"/>
    </source>
</evidence>
<accession>Q97GH1</accession>
<dbReference type="InterPro" id="IPR011330">
    <property type="entry name" value="Glyco_hydro/deAcase_b/a-brl"/>
</dbReference>
<dbReference type="GeneID" id="44998876"/>
<dbReference type="GO" id="GO:0045493">
    <property type="term" value="P:xylan catabolic process"/>
    <property type="evidence" value="ECO:0007669"/>
    <property type="project" value="UniProtKB-KW"/>
</dbReference>
<dbReference type="PANTHER" id="PTHR10587:SF125">
    <property type="entry name" value="POLYSACCHARIDE DEACETYLASE YHEN-RELATED"/>
    <property type="match status" value="1"/>
</dbReference>
<dbReference type="AlphaFoldDB" id="Q97GH1"/>